<dbReference type="EMBL" id="JAGIYQ010000024">
    <property type="protein sequence ID" value="MBP0727329.1"/>
    <property type="molecule type" value="Genomic_DNA"/>
</dbReference>
<evidence type="ECO:0000313" key="1">
    <source>
        <dbReference type="EMBL" id="MBP0727329.1"/>
    </source>
</evidence>
<organism evidence="1 2">
    <name type="scientific">Gottfriedia endophytica</name>
    <dbReference type="NCBI Taxonomy" id="2820819"/>
    <lineage>
        <taxon>Bacteria</taxon>
        <taxon>Bacillati</taxon>
        <taxon>Bacillota</taxon>
        <taxon>Bacilli</taxon>
        <taxon>Bacillales</taxon>
        <taxon>Bacillaceae</taxon>
        <taxon>Gottfriedia</taxon>
    </lineage>
</organism>
<name>A0A940NL83_9BACI</name>
<dbReference type="Pfam" id="PF10704">
    <property type="entry name" value="DUF2508"/>
    <property type="match status" value="1"/>
</dbReference>
<dbReference type="AlphaFoldDB" id="A0A940NL83"/>
<proteinExistence type="predicted"/>
<dbReference type="Proteomes" id="UP000682134">
    <property type="component" value="Unassembled WGS sequence"/>
</dbReference>
<comment type="caution">
    <text evidence="1">The sequence shown here is derived from an EMBL/GenBank/DDBJ whole genome shotgun (WGS) entry which is preliminary data.</text>
</comment>
<protein>
    <submittedName>
        <fullName evidence="1">YaaL family protein</fullName>
    </submittedName>
</protein>
<dbReference type="RefSeq" id="WP_209407665.1">
    <property type="nucleotide sequence ID" value="NZ_JAGIYQ010000024.1"/>
</dbReference>
<sequence length="75" mass="9167">MVFFRKKGKLRDEFDEKLVNRLLSSKENWMLQEDILHKCFEPNDEFGMHVKLARAKYYFLLKEAKFRKVLISKIK</sequence>
<dbReference type="InterPro" id="IPR019644">
    <property type="entry name" value="DUF2508"/>
</dbReference>
<accession>A0A940NL83</accession>
<reference evidence="1" key="1">
    <citation type="submission" date="2021-04" db="EMBL/GenBank/DDBJ databases">
        <title>Genome seq and assembly of Bacillus sp.</title>
        <authorList>
            <person name="Chhetri G."/>
        </authorList>
    </citation>
    <scope>NUCLEOTIDE SEQUENCE</scope>
    <source>
        <strain evidence="1">RG28</strain>
    </source>
</reference>
<gene>
    <name evidence="1" type="ORF">J5Y03_19500</name>
</gene>
<keyword evidence="2" id="KW-1185">Reference proteome</keyword>
<evidence type="ECO:0000313" key="2">
    <source>
        <dbReference type="Proteomes" id="UP000682134"/>
    </source>
</evidence>